<feature type="transmembrane region" description="Helical" evidence="1">
    <location>
        <begin position="122"/>
        <end position="144"/>
    </location>
</feature>
<feature type="domain" description="VTT" evidence="2">
    <location>
        <begin position="18"/>
        <end position="138"/>
    </location>
</feature>
<reference evidence="3 4" key="1">
    <citation type="submission" date="2014-04" db="EMBL/GenBank/DDBJ databases">
        <title>Genome assembly of Hyalangium minutum DSM 14724.</title>
        <authorList>
            <person name="Sharma G."/>
            <person name="Subramanian S."/>
        </authorList>
    </citation>
    <scope>NUCLEOTIDE SEQUENCE [LARGE SCALE GENOMIC DNA]</scope>
    <source>
        <strain evidence="3 4">DSM 14724</strain>
    </source>
</reference>
<dbReference type="EMBL" id="JMCB01000024">
    <property type="protein sequence ID" value="KFE61998.1"/>
    <property type="molecule type" value="Genomic_DNA"/>
</dbReference>
<feature type="transmembrane region" description="Helical" evidence="1">
    <location>
        <begin position="33"/>
        <end position="55"/>
    </location>
</feature>
<name>A0A085W2T5_9BACT</name>
<gene>
    <name evidence="3" type="ORF">DB31_4441</name>
</gene>
<dbReference type="STRING" id="394096.DB31_4441"/>
<dbReference type="InterPro" id="IPR032816">
    <property type="entry name" value="VTT_dom"/>
</dbReference>
<evidence type="ECO:0000256" key="1">
    <source>
        <dbReference type="SAM" id="Phobius"/>
    </source>
</evidence>
<protein>
    <submittedName>
        <fullName evidence="3">Putative membrane protein</fullName>
    </submittedName>
</protein>
<dbReference type="Proteomes" id="UP000028725">
    <property type="component" value="Unassembled WGS sequence"/>
</dbReference>
<keyword evidence="1" id="KW-0812">Transmembrane</keyword>
<keyword evidence="4" id="KW-1185">Reference proteome</keyword>
<proteinExistence type="predicted"/>
<evidence type="ECO:0000313" key="3">
    <source>
        <dbReference type="EMBL" id="KFE61998.1"/>
    </source>
</evidence>
<evidence type="ECO:0000313" key="4">
    <source>
        <dbReference type="Proteomes" id="UP000028725"/>
    </source>
</evidence>
<accession>A0A085W2T5</accession>
<dbReference type="InterPro" id="IPR051311">
    <property type="entry name" value="DedA_domain"/>
</dbReference>
<dbReference type="PANTHER" id="PTHR42709:SF4">
    <property type="entry name" value="INNER MEMBRANE PROTEIN YQAA"/>
    <property type="match status" value="1"/>
</dbReference>
<evidence type="ECO:0000259" key="2">
    <source>
        <dbReference type="Pfam" id="PF09335"/>
    </source>
</evidence>
<dbReference type="PANTHER" id="PTHR42709">
    <property type="entry name" value="ALKALINE PHOSPHATASE LIKE PROTEIN"/>
    <property type="match status" value="1"/>
</dbReference>
<sequence>MPGLFLAAVLAGSIVPMPSEALLVAVLAGGVSPVAAVTVATVGNVLGALSLYLLGRWGARGGGGRLERWLARRTHRDAPRLERARLRLGRWGAPVLLMSWLPIVGDAFVLAAGLVGVRVLPFLVFTTVGKGLRYVFAAVSAMTAL</sequence>
<dbReference type="Pfam" id="PF09335">
    <property type="entry name" value="VTT_dom"/>
    <property type="match status" value="1"/>
</dbReference>
<keyword evidence="1" id="KW-1133">Transmembrane helix</keyword>
<dbReference type="AlphaFoldDB" id="A0A085W2T5"/>
<keyword evidence="1" id="KW-0472">Membrane</keyword>
<comment type="caution">
    <text evidence="3">The sequence shown here is derived from an EMBL/GenBank/DDBJ whole genome shotgun (WGS) entry which is preliminary data.</text>
</comment>
<organism evidence="3 4">
    <name type="scientific">Hyalangium minutum</name>
    <dbReference type="NCBI Taxonomy" id="394096"/>
    <lineage>
        <taxon>Bacteria</taxon>
        <taxon>Pseudomonadati</taxon>
        <taxon>Myxococcota</taxon>
        <taxon>Myxococcia</taxon>
        <taxon>Myxococcales</taxon>
        <taxon>Cystobacterineae</taxon>
        <taxon>Archangiaceae</taxon>
        <taxon>Hyalangium</taxon>
    </lineage>
</organism>
<feature type="transmembrane region" description="Helical" evidence="1">
    <location>
        <begin position="95"/>
        <end position="116"/>
    </location>
</feature>